<dbReference type="RefSeq" id="WP_224827722.1">
    <property type="nucleotide sequence ID" value="NZ_JAIVEF010000002.1"/>
</dbReference>
<name>A0ABD5QIA8_9EURY</name>
<dbReference type="AlphaFoldDB" id="A0ABD5QIA8"/>
<evidence type="ECO:0000313" key="2">
    <source>
        <dbReference type="Proteomes" id="UP001595925"/>
    </source>
</evidence>
<sequence>MYRPFLVVVGLVEIVAPNRLVEWGERLAFENPERARIRRWTVPIARLEGFLFVRLALRGAVPASARRLLAVVGLPLALAPDRTLAVALGAAYENAGEIELKPWVRPFARLLGAVYLLAALAGRADAPEETGTF</sequence>
<comment type="caution">
    <text evidence="1">The sequence shown here is derived from an EMBL/GenBank/DDBJ whole genome shotgun (WGS) entry which is preliminary data.</text>
</comment>
<keyword evidence="2" id="KW-1185">Reference proteome</keyword>
<accession>A0ABD5QIA8</accession>
<dbReference type="Proteomes" id="UP001595925">
    <property type="component" value="Unassembled WGS sequence"/>
</dbReference>
<dbReference type="EMBL" id="JBHSJG010000049">
    <property type="protein sequence ID" value="MFC4989483.1"/>
    <property type="molecule type" value="Genomic_DNA"/>
</dbReference>
<reference evidence="1 2" key="1">
    <citation type="journal article" date="2019" name="Int. J. Syst. Evol. Microbiol.">
        <title>The Global Catalogue of Microorganisms (GCM) 10K type strain sequencing project: providing services to taxonomists for standard genome sequencing and annotation.</title>
        <authorList>
            <consortium name="The Broad Institute Genomics Platform"/>
            <consortium name="The Broad Institute Genome Sequencing Center for Infectious Disease"/>
            <person name="Wu L."/>
            <person name="Ma J."/>
        </authorList>
    </citation>
    <scope>NUCLEOTIDE SEQUENCE [LARGE SCALE GENOMIC DNA]</scope>
    <source>
        <strain evidence="1 2">CGMCC 1.15824</strain>
    </source>
</reference>
<gene>
    <name evidence="1" type="ORF">ACFPFO_17310</name>
</gene>
<evidence type="ECO:0000313" key="1">
    <source>
        <dbReference type="EMBL" id="MFC4989483.1"/>
    </source>
</evidence>
<protein>
    <submittedName>
        <fullName evidence="1">Uncharacterized protein</fullName>
    </submittedName>
</protein>
<proteinExistence type="predicted"/>
<organism evidence="1 2">
    <name type="scientific">Saliphagus infecundisoli</name>
    <dbReference type="NCBI Taxonomy" id="1849069"/>
    <lineage>
        <taxon>Archaea</taxon>
        <taxon>Methanobacteriati</taxon>
        <taxon>Methanobacteriota</taxon>
        <taxon>Stenosarchaea group</taxon>
        <taxon>Halobacteria</taxon>
        <taxon>Halobacteriales</taxon>
        <taxon>Natrialbaceae</taxon>
        <taxon>Saliphagus</taxon>
    </lineage>
</organism>